<dbReference type="AlphaFoldDB" id="A0A395WAM9"/>
<dbReference type="EMBL" id="QRYQ01000016">
    <property type="protein sequence ID" value="RGU90594.1"/>
    <property type="molecule type" value="Genomic_DNA"/>
</dbReference>
<accession>A0A395WAM9</accession>
<dbReference type="SUPFAM" id="SSF142795">
    <property type="entry name" value="CAC2185-like"/>
    <property type="match status" value="1"/>
</dbReference>
<dbReference type="InterPro" id="IPR015037">
    <property type="entry name" value="DUF1919"/>
</dbReference>
<protein>
    <submittedName>
        <fullName evidence="1">DUF1919 domain-containing protein</fullName>
    </submittedName>
</protein>
<dbReference type="Proteomes" id="UP000265489">
    <property type="component" value="Unassembled WGS sequence"/>
</dbReference>
<dbReference type="RefSeq" id="WP_118325480.1">
    <property type="nucleotide sequence ID" value="NZ_QRYH01000016.1"/>
</dbReference>
<proteinExistence type="predicted"/>
<dbReference type="GeneID" id="66579967"/>
<organism evidence="1 2">
    <name type="scientific">Holdemanella biformis</name>
    <dbReference type="NCBI Taxonomy" id="1735"/>
    <lineage>
        <taxon>Bacteria</taxon>
        <taxon>Bacillati</taxon>
        <taxon>Bacillota</taxon>
        <taxon>Erysipelotrichia</taxon>
        <taxon>Erysipelotrichales</taxon>
        <taxon>Erysipelotrichaceae</taxon>
        <taxon>Holdemanella</taxon>
    </lineage>
</organism>
<evidence type="ECO:0000313" key="2">
    <source>
        <dbReference type="Proteomes" id="UP000265489"/>
    </source>
</evidence>
<dbReference type="Pfam" id="PF08942">
    <property type="entry name" value="DUF1919"/>
    <property type="match status" value="1"/>
</dbReference>
<dbReference type="InterPro" id="IPR037226">
    <property type="entry name" value="CAC2185-like_sf"/>
</dbReference>
<evidence type="ECO:0000313" key="1">
    <source>
        <dbReference type="EMBL" id="RGU90594.1"/>
    </source>
</evidence>
<name>A0A395WAM9_9FIRM</name>
<sequence length="226" mass="26828">MNQFSLFERVKSNIGIKLNPILGPIRRRNLNNVDFTIISNNCWGGICYEYFNMPKNSPTVGLYFYPDDYIKFILNLKYYTSIEIKMIAWQQSKYASEIKRKGEEGVPIGKLDDIEIVFLHYHDPKIAKDKWERRKKRINWNNIIIKFSYMNGCTDEHISAFEKLEGIKKFALVPKTFENYKDCYLASYAIENGQIQNDTFYFNKDIDVYRIINGPQTKYIERNKCE</sequence>
<gene>
    <name evidence="1" type="ORF">DWW32_08535</name>
</gene>
<comment type="caution">
    <text evidence="1">The sequence shown here is derived from an EMBL/GenBank/DDBJ whole genome shotgun (WGS) entry which is preliminary data.</text>
</comment>
<reference evidence="1 2" key="1">
    <citation type="submission" date="2018-08" db="EMBL/GenBank/DDBJ databases">
        <title>A genome reference for cultivated species of the human gut microbiota.</title>
        <authorList>
            <person name="Zou Y."/>
            <person name="Xue W."/>
            <person name="Luo G."/>
        </authorList>
    </citation>
    <scope>NUCLEOTIDE SEQUENCE [LARGE SCALE GENOMIC DNA]</scope>
    <source>
        <strain evidence="1 2">AF15-20</strain>
    </source>
</reference>